<dbReference type="Pfam" id="PF00425">
    <property type="entry name" value="Chorismate_bind"/>
    <property type="match status" value="1"/>
</dbReference>
<feature type="domain" description="Chorismate-utilising enzyme C-terminal" evidence="1">
    <location>
        <begin position="78"/>
        <end position="321"/>
    </location>
</feature>
<reference evidence="2 3" key="1">
    <citation type="submission" date="2020-06" db="EMBL/GenBank/DDBJ databases">
        <title>Dyadobacter sandarakinus sp. nov., isolated from the soil of the Arctic Yellow River Station.</title>
        <authorList>
            <person name="Zhang Y."/>
            <person name="Peng F."/>
        </authorList>
    </citation>
    <scope>NUCLEOTIDE SEQUENCE [LARGE SCALE GENOMIC DNA]</scope>
    <source>
        <strain evidence="2 3">Q3-56</strain>
    </source>
</reference>
<keyword evidence="3" id="KW-1185">Reference proteome</keyword>
<protein>
    <submittedName>
        <fullName evidence="2">Aminodeoxychorismate synthase component I</fullName>
        <ecNumber evidence="2">2.6.1.85</ecNumber>
    </submittedName>
</protein>
<dbReference type="InterPro" id="IPR005801">
    <property type="entry name" value="ADC_synthase"/>
</dbReference>
<sequence>MTSSKDIFRQNLNEWGRRRIPFVFLIDYLAEKPLAWQVADADAAMVRFDLNGFSNDAVKMPAEPPGSFYFHKKPQSLDDYLPKFNQVKARLKAGDSFLVNLSQPTHIETNLTLSEIYDYSDAPYRMWYRDQFVCFSPEIFIKITGSRISAFPMKGTIDAAIPDAAQVILNDFKEAAEHATIVDLIRNDLSMVAQKVWVERYRYIDQLNTSEKTLLQVSSKIAGALPDDFERNFGDLLLRLLPAGSITGAPKPSTMRIIREAEGYERGYYTGVMGYFDGENFESAVMIRFIEKESEKLVFKSGGGITALSKAADEYQEMIDKVYLPFRHAPHPVH</sequence>
<proteinExistence type="predicted"/>
<keyword evidence="2" id="KW-0808">Transferase</keyword>
<dbReference type="PRINTS" id="PR00095">
    <property type="entry name" value="ANTSNTHASEI"/>
</dbReference>
<dbReference type="NCBIfam" id="NF005486">
    <property type="entry name" value="PRK07093.1"/>
    <property type="match status" value="1"/>
</dbReference>
<dbReference type="SUPFAM" id="SSF56322">
    <property type="entry name" value="ADC synthase"/>
    <property type="match status" value="1"/>
</dbReference>
<dbReference type="InterPro" id="IPR015890">
    <property type="entry name" value="Chorismate_C"/>
</dbReference>
<dbReference type="InterPro" id="IPR019999">
    <property type="entry name" value="Anth_synth_I-like"/>
</dbReference>
<gene>
    <name evidence="2" type="ORF">HWI92_21095</name>
</gene>
<name>A0ABX7IEA9_9BACT</name>
<dbReference type="EMBL" id="CP056775">
    <property type="protein sequence ID" value="QRR03231.1"/>
    <property type="molecule type" value="Genomic_DNA"/>
</dbReference>
<accession>A0ABX7IEA9</accession>
<dbReference type="GO" id="GO:0046820">
    <property type="term" value="F:4-amino-4-deoxychorismate synthase activity"/>
    <property type="evidence" value="ECO:0007669"/>
    <property type="project" value="UniProtKB-EC"/>
</dbReference>
<dbReference type="PANTHER" id="PTHR11236">
    <property type="entry name" value="AMINOBENZOATE/ANTHRANILATE SYNTHASE"/>
    <property type="match status" value="1"/>
</dbReference>
<dbReference type="EC" id="2.6.1.85" evidence="2"/>
<organism evidence="2 3">
    <name type="scientific">Dyadobacter sandarakinus</name>
    <dbReference type="NCBI Taxonomy" id="2747268"/>
    <lineage>
        <taxon>Bacteria</taxon>
        <taxon>Pseudomonadati</taxon>
        <taxon>Bacteroidota</taxon>
        <taxon>Cytophagia</taxon>
        <taxon>Cytophagales</taxon>
        <taxon>Spirosomataceae</taxon>
        <taxon>Dyadobacter</taxon>
    </lineage>
</organism>
<dbReference type="PANTHER" id="PTHR11236:SF50">
    <property type="entry name" value="AMINODEOXYCHORISMATE SYNTHASE COMPONENT 1"/>
    <property type="match status" value="1"/>
</dbReference>
<keyword evidence="2" id="KW-0032">Aminotransferase</keyword>
<evidence type="ECO:0000259" key="1">
    <source>
        <dbReference type="Pfam" id="PF00425"/>
    </source>
</evidence>
<evidence type="ECO:0000313" key="2">
    <source>
        <dbReference type="EMBL" id="QRR03231.1"/>
    </source>
</evidence>
<evidence type="ECO:0000313" key="3">
    <source>
        <dbReference type="Proteomes" id="UP000612680"/>
    </source>
</evidence>
<dbReference type="Gene3D" id="3.60.120.10">
    <property type="entry name" value="Anthranilate synthase"/>
    <property type="match status" value="1"/>
</dbReference>
<dbReference type="Proteomes" id="UP000612680">
    <property type="component" value="Chromosome"/>
</dbReference>
<dbReference type="RefSeq" id="WP_204658968.1">
    <property type="nucleotide sequence ID" value="NZ_CP056775.1"/>
</dbReference>